<reference evidence="2 3" key="1">
    <citation type="journal article" date="2020" name="IScience">
        <title>Genome Sequencing of the Endangered Kingdonia uniflora (Circaeasteraceae, Ranunculales) Reveals Potential Mechanisms of Evolutionary Specialization.</title>
        <authorList>
            <person name="Sun Y."/>
            <person name="Deng T."/>
            <person name="Zhang A."/>
            <person name="Moore M.J."/>
            <person name="Landis J.B."/>
            <person name="Lin N."/>
            <person name="Zhang H."/>
            <person name="Zhang X."/>
            <person name="Huang J."/>
            <person name="Zhang X."/>
            <person name="Sun H."/>
            <person name="Wang H."/>
        </authorList>
    </citation>
    <scope>NUCLEOTIDE SEQUENCE [LARGE SCALE GENOMIC DNA]</scope>
    <source>
        <strain evidence="2">TB1705</strain>
        <tissue evidence="2">Leaf</tissue>
    </source>
</reference>
<name>A0A7J7M3X4_9MAGN</name>
<gene>
    <name evidence="2" type="ORF">GIB67_003694</name>
</gene>
<evidence type="ECO:0000313" key="2">
    <source>
        <dbReference type="EMBL" id="KAF6149546.1"/>
    </source>
</evidence>
<dbReference type="GO" id="GO:0000911">
    <property type="term" value="P:cytokinesis by cell plate formation"/>
    <property type="evidence" value="ECO:0007669"/>
    <property type="project" value="InterPro"/>
</dbReference>
<accession>A0A7J7M3X4</accession>
<keyword evidence="1" id="KW-0175">Coiled coil</keyword>
<organism evidence="2 3">
    <name type="scientific">Kingdonia uniflora</name>
    <dbReference type="NCBI Taxonomy" id="39325"/>
    <lineage>
        <taxon>Eukaryota</taxon>
        <taxon>Viridiplantae</taxon>
        <taxon>Streptophyta</taxon>
        <taxon>Embryophyta</taxon>
        <taxon>Tracheophyta</taxon>
        <taxon>Spermatophyta</taxon>
        <taxon>Magnoliopsida</taxon>
        <taxon>Ranunculales</taxon>
        <taxon>Circaeasteraceae</taxon>
        <taxon>Kingdonia</taxon>
    </lineage>
</organism>
<dbReference type="InterPro" id="IPR040321">
    <property type="entry name" value="SCD2-like"/>
</dbReference>
<feature type="coiled-coil region" evidence="1">
    <location>
        <begin position="26"/>
        <end position="69"/>
    </location>
</feature>
<keyword evidence="3" id="KW-1185">Reference proteome</keyword>
<comment type="caution">
    <text evidence="2">The sequence shown here is derived from an EMBL/GenBank/DDBJ whole genome shotgun (WGS) entry which is preliminary data.</text>
</comment>
<dbReference type="PANTHER" id="PTHR31762:SF10">
    <property type="entry name" value="FAS-BINDING FACTOR-LIKE PROTEIN"/>
    <property type="match status" value="1"/>
</dbReference>
<dbReference type="Proteomes" id="UP000541444">
    <property type="component" value="Unassembled WGS sequence"/>
</dbReference>
<dbReference type="AlphaFoldDB" id="A0A7J7M3X4"/>
<protein>
    <submittedName>
        <fullName evidence="2">Uncharacterized protein</fullName>
    </submittedName>
</protein>
<dbReference type="OrthoDB" id="1734159at2759"/>
<dbReference type="EMBL" id="JACGCM010001793">
    <property type="protein sequence ID" value="KAF6149546.1"/>
    <property type="molecule type" value="Genomic_DNA"/>
</dbReference>
<dbReference type="PANTHER" id="PTHR31762">
    <property type="entry name" value="FAS-BINDING FACTOR-LIKE PROTEIN"/>
    <property type="match status" value="1"/>
</dbReference>
<evidence type="ECO:0000256" key="1">
    <source>
        <dbReference type="SAM" id="Coils"/>
    </source>
</evidence>
<evidence type="ECO:0000313" key="3">
    <source>
        <dbReference type="Proteomes" id="UP000541444"/>
    </source>
</evidence>
<proteinExistence type="predicted"/>
<sequence>MEARKVKSTLDLGNLNVRATSTQHSSSALQDELDMLQEENQMDNARDEATSAMEQLHEAESEVKSLRSMTQRMILTKEEIEEVVLKRCWLTRYWNLCLHHDIHSEIAGQKYEFWSSLAPLPFEVVLSAGQKAKEENTADKADLDKRGIFPRDMNDLSGEGNIETMLLLEKGMRELASLKVEDAVIFAMAQHRRPNLINSDQPISDDLKIPTEGQNLLEAFELNQEESKDVLFK</sequence>